<feature type="compositionally biased region" description="Basic and acidic residues" evidence="1">
    <location>
        <begin position="229"/>
        <end position="239"/>
    </location>
</feature>
<feature type="region of interest" description="Disordered" evidence="1">
    <location>
        <begin position="274"/>
        <end position="664"/>
    </location>
</feature>
<keyword evidence="4" id="KW-1185">Reference proteome</keyword>
<evidence type="ECO:0000259" key="2">
    <source>
        <dbReference type="PROSITE" id="PS50105"/>
    </source>
</evidence>
<evidence type="ECO:0000256" key="1">
    <source>
        <dbReference type="SAM" id="MobiDB-lite"/>
    </source>
</evidence>
<dbReference type="Pfam" id="PF00536">
    <property type="entry name" value="SAM_1"/>
    <property type="match status" value="1"/>
</dbReference>
<sequence>MAALGVAAEGTGKSTSLRTRRLQAEDSKLVKDIEASYVKHITPFRQAKWKKDIPPGFNPVPLVYHADNDENPRELKVQANRVLLGVFRGFRKLQKSPATWLANADMLEKEGLKSLKPEDWQDLLEYVLDLHLLDEKVAHELSLQLSAQNSLQDFLETERFQLLPFFVKLLFASVDPFVAPAHTQTAEANKEPQGDISGGGLKGPGGGPAAESAGEVSKDTSVTNGGFDRASRTLDHHSAPAEGLPKENQSPPADSIGVGVDEAVNREHSADAFGGLSRQLNPPGVLHGGPAGHPAQSANAQEGELGQPTPQEAFPSTSTGQPTLPSDGRTSPVWQPPPEETPLNASGEQSAPPPTMRGGETGQPTTQGGPPGASTGQFVYSQDARHSPTGQPTQEGAPPETATGQSAFPQHIGDGRTGQPTSQGFPPGSPTGQSAVPPSACAARTGQLTPQGAPLGGTTGQSVRPQDTHGGRTEQPTREGSPSSRATGQSGLSQDACGGGRAHRTPEDASSAETEQLLFPQSKQSTPGGRPTSQGVPLGALSGQSAPTLDGHGGRTQPPKTGGGAPDAATGQSTKPQAGPPSTGGSAPGNSNEQSARSQDEHHNAQGGHASPQEHSQGPPLHEAQGADKSASPLTFDSMLDPGWSPSHGFPQGLNPVDDELPQEEGQGVFGVSANLPPTAPGAQAEQPFVEMNQGPAGQDGRMGSAADIVGVKRKGDYGKTIQPCLGCDMPGHIRGACKHCGLTREDAKRLKWEKKAAELEQKYKGVPYRRSAQTDFNSACQKLLNLKMKHQERVEFVLLALSADGKGNPSKTPMVFATGPPGKAFLGHAAAVKLWASTAETHFLELKKIAEETAVQAASKTDVGATGEDCSDQAAQVGGMVSKEVVKWLEDQQMAQYVEVFRDYHWFKMDDLKEMTVDGLSEMGVKGLHKQRLLKALNNLHIN</sequence>
<feature type="compositionally biased region" description="Polar residues" evidence="1">
    <location>
        <begin position="511"/>
        <end position="535"/>
    </location>
</feature>
<accession>A0A1Y1IFE0</accession>
<dbReference type="SMART" id="SM00454">
    <property type="entry name" value="SAM"/>
    <property type="match status" value="1"/>
</dbReference>
<feature type="compositionally biased region" description="Polar residues" evidence="1">
    <location>
        <begin position="478"/>
        <end position="493"/>
    </location>
</feature>
<dbReference type="AlphaFoldDB" id="A0A1Y1IFE0"/>
<dbReference type="PROSITE" id="PS50105">
    <property type="entry name" value="SAM_DOMAIN"/>
    <property type="match status" value="1"/>
</dbReference>
<dbReference type="OMA" id="CALATNK"/>
<feature type="region of interest" description="Disordered" evidence="1">
    <location>
        <begin position="185"/>
        <end position="257"/>
    </location>
</feature>
<proteinExistence type="predicted"/>
<organism evidence="3 4">
    <name type="scientific">Klebsormidium nitens</name>
    <name type="common">Green alga</name>
    <name type="synonym">Ulothrix nitens</name>
    <dbReference type="NCBI Taxonomy" id="105231"/>
    <lineage>
        <taxon>Eukaryota</taxon>
        <taxon>Viridiplantae</taxon>
        <taxon>Streptophyta</taxon>
        <taxon>Klebsormidiophyceae</taxon>
        <taxon>Klebsormidiales</taxon>
        <taxon>Klebsormidiaceae</taxon>
        <taxon>Klebsormidium</taxon>
    </lineage>
</organism>
<feature type="compositionally biased region" description="Polar residues" evidence="1">
    <location>
        <begin position="418"/>
        <end position="436"/>
    </location>
</feature>
<feature type="compositionally biased region" description="Low complexity" evidence="1">
    <location>
        <begin position="362"/>
        <end position="377"/>
    </location>
</feature>
<name>A0A1Y1IFE0_KLENI</name>
<dbReference type="InterPro" id="IPR013761">
    <property type="entry name" value="SAM/pointed_sf"/>
</dbReference>
<dbReference type="SUPFAM" id="SSF47769">
    <property type="entry name" value="SAM/Pointed domain"/>
    <property type="match status" value="1"/>
</dbReference>
<reference evidence="3 4" key="1">
    <citation type="journal article" date="2014" name="Nat. Commun.">
        <title>Klebsormidium flaccidum genome reveals primary factors for plant terrestrial adaptation.</title>
        <authorList>
            <person name="Hori K."/>
            <person name="Maruyama F."/>
            <person name="Fujisawa T."/>
            <person name="Togashi T."/>
            <person name="Yamamoto N."/>
            <person name="Seo M."/>
            <person name="Sato S."/>
            <person name="Yamada T."/>
            <person name="Mori H."/>
            <person name="Tajima N."/>
            <person name="Moriyama T."/>
            <person name="Ikeuchi M."/>
            <person name="Watanabe M."/>
            <person name="Wada H."/>
            <person name="Kobayashi K."/>
            <person name="Saito M."/>
            <person name="Masuda T."/>
            <person name="Sasaki-Sekimoto Y."/>
            <person name="Mashiguchi K."/>
            <person name="Awai K."/>
            <person name="Shimojima M."/>
            <person name="Masuda S."/>
            <person name="Iwai M."/>
            <person name="Nobusawa T."/>
            <person name="Narise T."/>
            <person name="Kondo S."/>
            <person name="Saito H."/>
            <person name="Sato R."/>
            <person name="Murakawa M."/>
            <person name="Ihara Y."/>
            <person name="Oshima-Yamada Y."/>
            <person name="Ohtaka K."/>
            <person name="Satoh M."/>
            <person name="Sonobe K."/>
            <person name="Ishii M."/>
            <person name="Ohtani R."/>
            <person name="Kanamori-Sato M."/>
            <person name="Honoki R."/>
            <person name="Miyazaki D."/>
            <person name="Mochizuki H."/>
            <person name="Umetsu J."/>
            <person name="Higashi K."/>
            <person name="Shibata D."/>
            <person name="Kamiya Y."/>
            <person name="Sato N."/>
            <person name="Nakamura Y."/>
            <person name="Tabata S."/>
            <person name="Ida S."/>
            <person name="Kurokawa K."/>
            <person name="Ohta H."/>
        </authorList>
    </citation>
    <scope>NUCLEOTIDE SEQUENCE [LARGE SCALE GENOMIC DNA]</scope>
    <source>
        <strain evidence="3 4">NIES-2285</strain>
    </source>
</reference>
<protein>
    <recommendedName>
        <fullName evidence="2">SAM domain-containing protein</fullName>
    </recommendedName>
</protein>
<feature type="domain" description="SAM" evidence="2">
    <location>
        <begin position="881"/>
        <end position="926"/>
    </location>
</feature>
<dbReference type="Proteomes" id="UP000054558">
    <property type="component" value="Unassembled WGS sequence"/>
</dbReference>
<feature type="compositionally biased region" description="Gly residues" evidence="1">
    <location>
        <begin position="196"/>
        <end position="208"/>
    </location>
</feature>
<evidence type="ECO:0000313" key="4">
    <source>
        <dbReference type="Proteomes" id="UP000054558"/>
    </source>
</evidence>
<evidence type="ECO:0000313" key="3">
    <source>
        <dbReference type="EMBL" id="GAQ89590.1"/>
    </source>
</evidence>
<feature type="compositionally biased region" description="Polar residues" evidence="1">
    <location>
        <begin position="308"/>
        <end position="333"/>
    </location>
</feature>
<dbReference type="EMBL" id="DF237488">
    <property type="protein sequence ID" value="GAQ89590.1"/>
    <property type="molecule type" value="Genomic_DNA"/>
</dbReference>
<dbReference type="CDD" id="cd09487">
    <property type="entry name" value="SAM_superfamily"/>
    <property type="match status" value="1"/>
</dbReference>
<gene>
    <name evidence="3" type="ORF">KFL_005390100</name>
</gene>
<dbReference type="InterPro" id="IPR001660">
    <property type="entry name" value="SAM"/>
</dbReference>
<dbReference type="Gene3D" id="1.10.150.50">
    <property type="entry name" value="Transcription Factor, Ets-1"/>
    <property type="match status" value="1"/>
</dbReference>
<feature type="compositionally biased region" description="Low complexity" evidence="1">
    <location>
        <begin position="576"/>
        <end position="589"/>
    </location>
</feature>
<feature type="compositionally biased region" description="Basic and acidic residues" evidence="1">
    <location>
        <begin position="466"/>
        <end position="477"/>
    </location>
</feature>